<protein>
    <submittedName>
        <fullName evidence="2">Uncharacterized protein</fullName>
    </submittedName>
</protein>
<gene>
    <name evidence="2" type="ORF">DCAF_LOCUS8011</name>
</gene>
<dbReference type="AlphaFoldDB" id="A0AAV1R8X7"/>
<evidence type="ECO:0000313" key="3">
    <source>
        <dbReference type="Proteomes" id="UP001314170"/>
    </source>
</evidence>
<evidence type="ECO:0000313" key="2">
    <source>
        <dbReference type="EMBL" id="CAK7330543.1"/>
    </source>
</evidence>
<comment type="caution">
    <text evidence="2">The sequence shown here is derived from an EMBL/GenBank/DDBJ whole genome shotgun (WGS) entry which is preliminary data.</text>
</comment>
<evidence type="ECO:0000256" key="1">
    <source>
        <dbReference type="SAM" id="MobiDB-lite"/>
    </source>
</evidence>
<feature type="compositionally biased region" description="Basic and acidic residues" evidence="1">
    <location>
        <begin position="1"/>
        <end position="10"/>
    </location>
</feature>
<proteinExistence type="predicted"/>
<sequence length="121" mass="14006">MRQSEQAEHHKISRVSLKSPQANDEIIKGNSSPYYRADNNHFQCDRYVSPPPLETVTGLHLKEKTDKTRSKKLREKRITTNKLRARGSREHQKQVSIVLTTYPRTGVKESIPLSQMVSNHR</sequence>
<dbReference type="EMBL" id="CAWUPB010000913">
    <property type="protein sequence ID" value="CAK7330543.1"/>
    <property type="molecule type" value="Genomic_DNA"/>
</dbReference>
<dbReference type="Proteomes" id="UP001314170">
    <property type="component" value="Unassembled WGS sequence"/>
</dbReference>
<reference evidence="2 3" key="1">
    <citation type="submission" date="2024-01" db="EMBL/GenBank/DDBJ databases">
        <authorList>
            <person name="Waweru B."/>
        </authorList>
    </citation>
    <scope>NUCLEOTIDE SEQUENCE [LARGE SCALE GENOMIC DNA]</scope>
</reference>
<organism evidence="2 3">
    <name type="scientific">Dovyalis caffra</name>
    <dbReference type="NCBI Taxonomy" id="77055"/>
    <lineage>
        <taxon>Eukaryota</taxon>
        <taxon>Viridiplantae</taxon>
        <taxon>Streptophyta</taxon>
        <taxon>Embryophyta</taxon>
        <taxon>Tracheophyta</taxon>
        <taxon>Spermatophyta</taxon>
        <taxon>Magnoliopsida</taxon>
        <taxon>eudicotyledons</taxon>
        <taxon>Gunneridae</taxon>
        <taxon>Pentapetalae</taxon>
        <taxon>rosids</taxon>
        <taxon>fabids</taxon>
        <taxon>Malpighiales</taxon>
        <taxon>Salicaceae</taxon>
        <taxon>Flacourtieae</taxon>
        <taxon>Dovyalis</taxon>
    </lineage>
</organism>
<feature type="region of interest" description="Disordered" evidence="1">
    <location>
        <begin position="1"/>
        <end position="32"/>
    </location>
</feature>
<name>A0AAV1R8X7_9ROSI</name>
<accession>A0AAV1R8X7</accession>
<keyword evidence="3" id="KW-1185">Reference proteome</keyword>